<dbReference type="GO" id="GO:0032259">
    <property type="term" value="P:methylation"/>
    <property type="evidence" value="ECO:0007669"/>
    <property type="project" value="UniProtKB-KW"/>
</dbReference>
<dbReference type="OrthoDB" id="9784823at2"/>
<dbReference type="GO" id="GO:0009007">
    <property type="term" value="F:site-specific DNA-methyltransferase (adenine-specific) activity"/>
    <property type="evidence" value="ECO:0007669"/>
    <property type="project" value="UniProtKB-EC"/>
</dbReference>
<evidence type="ECO:0000259" key="9">
    <source>
        <dbReference type="Pfam" id="PF12161"/>
    </source>
</evidence>
<feature type="domain" description="DNA methylase adenine-specific" evidence="8">
    <location>
        <begin position="171"/>
        <end position="487"/>
    </location>
</feature>
<name>A0A380PYY8_YERFR</name>
<dbReference type="InterPro" id="IPR003356">
    <property type="entry name" value="DNA_methylase_A-5"/>
</dbReference>
<dbReference type="EC" id="2.1.1.72" evidence="2"/>
<reference evidence="10 11" key="1">
    <citation type="submission" date="2018-06" db="EMBL/GenBank/DDBJ databases">
        <authorList>
            <consortium name="Pathogen Informatics"/>
            <person name="Doyle S."/>
        </authorList>
    </citation>
    <scope>NUCLEOTIDE SEQUENCE [LARGE SCALE GENOMIC DNA]</scope>
    <source>
        <strain evidence="10 11">NCTC11470</strain>
    </source>
</reference>
<evidence type="ECO:0000256" key="4">
    <source>
        <dbReference type="ARBA" id="ARBA00022679"/>
    </source>
</evidence>
<protein>
    <recommendedName>
        <fullName evidence="2">site-specific DNA-methyltransferase (adenine-specific)</fullName>
        <ecNumber evidence="2">2.1.1.72</ecNumber>
    </recommendedName>
</protein>
<dbReference type="PRINTS" id="PR00507">
    <property type="entry name" value="N12N6MTFRASE"/>
</dbReference>
<evidence type="ECO:0000256" key="2">
    <source>
        <dbReference type="ARBA" id="ARBA00011900"/>
    </source>
</evidence>
<keyword evidence="4 10" id="KW-0808">Transferase</keyword>
<dbReference type="PANTHER" id="PTHR42933:SF1">
    <property type="entry name" value="SITE-SPECIFIC DNA-METHYLTRANSFERASE (ADENINE-SPECIFIC)"/>
    <property type="match status" value="1"/>
</dbReference>
<dbReference type="CDD" id="cd02440">
    <property type="entry name" value="AdoMet_MTases"/>
    <property type="match status" value="1"/>
</dbReference>
<evidence type="ECO:0000256" key="6">
    <source>
        <dbReference type="ARBA" id="ARBA00022747"/>
    </source>
</evidence>
<dbReference type="InterPro" id="IPR002052">
    <property type="entry name" value="DNA_methylase_N6_adenine_CS"/>
</dbReference>
<dbReference type="Pfam" id="PF02384">
    <property type="entry name" value="N6_Mtase"/>
    <property type="match status" value="1"/>
</dbReference>
<dbReference type="Proteomes" id="UP000254835">
    <property type="component" value="Unassembled WGS sequence"/>
</dbReference>
<dbReference type="PROSITE" id="PS00092">
    <property type="entry name" value="N6_MTASE"/>
    <property type="match status" value="1"/>
</dbReference>
<organism evidence="10 11">
    <name type="scientific">Yersinia frederiksenii</name>
    <dbReference type="NCBI Taxonomy" id="29484"/>
    <lineage>
        <taxon>Bacteria</taxon>
        <taxon>Pseudomonadati</taxon>
        <taxon>Pseudomonadota</taxon>
        <taxon>Gammaproteobacteria</taxon>
        <taxon>Enterobacterales</taxon>
        <taxon>Yersiniaceae</taxon>
        <taxon>Yersinia</taxon>
    </lineage>
</organism>
<dbReference type="InterPro" id="IPR022749">
    <property type="entry name" value="D12N6_MeTrfase_N"/>
</dbReference>
<dbReference type="PANTHER" id="PTHR42933">
    <property type="entry name" value="SLR6095 PROTEIN"/>
    <property type="match status" value="1"/>
</dbReference>
<feature type="domain" description="N6 adenine-specific DNA methyltransferase N-terminal" evidence="9">
    <location>
        <begin position="10"/>
        <end position="157"/>
    </location>
</feature>
<comment type="similarity">
    <text evidence="1">Belongs to the N(4)/N(6)-methyltransferase family.</text>
</comment>
<accession>A0A380PYY8</accession>
<gene>
    <name evidence="10" type="ORF">NCTC11470_03341</name>
</gene>
<keyword evidence="3 10" id="KW-0489">Methyltransferase</keyword>
<dbReference type="GO" id="GO:0008170">
    <property type="term" value="F:N-methyltransferase activity"/>
    <property type="evidence" value="ECO:0007669"/>
    <property type="project" value="InterPro"/>
</dbReference>
<evidence type="ECO:0000259" key="8">
    <source>
        <dbReference type="Pfam" id="PF02384"/>
    </source>
</evidence>
<dbReference type="InterPro" id="IPR004546">
    <property type="entry name" value="Restrct_endonuc_T1M"/>
</dbReference>
<keyword evidence="6" id="KW-0680">Restriction system</keyword>
<dbReference type="GO" id="GO:0003677">
    <property type="term" value="F:DNA binding"/>
    <property type="evidence" value="ECO:0007669"/>
    <property type="project" value="InterPro"/>
</dbReference>
<evidence type="ECO:0000256" key="1">
    <source>
        <dbReference type="ARBA" id="ARBA00006594"/>
    </source>
</evidence>
<evidence type="ECO:0000313" key="10">
    <source>
        <dbReference type="EMBL" id="SUP78227.1"/>
    </source>
</evidence>
<dbReference type="Gene3D" id="1.20.1260.30">
    <property type="match status" value="1"/>
</dbReference>
<dbReference type="InterPro" id="IPR038333">
    <property type="entry name" value="T1MK-like_N_sf"/>
</dbReference>
<evidence type="ECO:0000256" key="7">
    <source>
        <dbReference type="ARBA" id="ARBA00047942"/>
    </source>
</evidence>
<dbReference type="NCBIfam" id="TIGR00497">
    <property type="entry name" value="hsdM"/>
    <property type="match status" value="1"/>
</dbReference>
<sequence length="526" mass="58335">MTSIQQRAALQRQIWAIANEVRGAVDGWDFKQYVLGALFYRFISENFTSYIEAGDDSINYAELPDSVITQEIKEDAIKTKGYFIRPSDLFVNVAKNAHSNESLNTDLAHIFADIEASASGYPSERDIKGLFADFDTTSNRLGNTVKDKNARLAAVLKGVAGLDFGDFTASHIDLFGDAYEFLISNYAANAGKSGGEFFTPQHVSKLIAQLAMHGQTSVNKIYDPACGSGSLLLQAKKHFDAHVIEEGFFGQEINHTTYNLARMNMFLHNINYDKFNIQLGNTLTEPHFGDDKPFDAIVSNPPYSVKWIGSDDPTLINDERFAPAGVLAPKSKADFAFVLHALSYLSSKGRAAIVCFPGIFYRGGAEQKIRQYLVDNNYVETVISLAPNLFYGTTIAVNILVLAKNKTETTTQFIDASGLFKKETNNNVLTDNDDEKNLGHIQQIMRVFASKENVDHFARSVPYEEIANEKDYNLSVSSYIEAKDTREEVDIAQLNAELITTVARIEQLRTEIDAIVAEIEGEGARA</sequence>
<keyword evidence="5" id="KW-0949">S-adenosyl-L-methionine</keyword>
<proteinExistence type="inferred from homology"/>
<dbReference type="AlphaFoldDB" id="A0A380PYY8"/>
<dbReference type="REBASE" id="420937">
    <property type="entry name" value="M.Yfr11470I"/>
</dbReference>
<dbReference type="EMBL" id="UHJA01000001">
    <property type="protein sequence ID" value="SUP78227.1"/>
    <property type="molecule type" value="Genomic_DNA"/>
</dbReference>
<evidence type="ECO:0000313" key="11">
    <source>
        <dbReference type="Proteomes" id="UP000254835"/>
    </source>
</evidence>
<dbReference type="RefSeq" id="WP_004707112.1">
    <property type="nucleotide sequence ID" value="NZ_CP023964.1"/>
</dbReference>
<dbReference type="GeneID" id="57904635"/>
<dbReference type="InterPro" id="IPR029063">
    <property type="entry name" value="SAM-dependent_MTases_sf"/>
</dbReference>
<evidence type="ECO:0000256" key="3">
    <source>
        <dbReference type="ARBA" id="ARBA00022603"/>
    </source>
</evidence>
<evidence type="ECO:0000256" key="5">
    <source>
        <dbReference type="ARBA" id="ARBA00022691"/>
    </source>
</evidence>
<dbReference type="Gene3D" id="3.40.50.150">
    <property type="entry name" value="Vaccinia Virus protein VP39"/>
    <property type="match status" value="1"/>
</dbReference>
<dbReference type="Pfam" id="PF12161">
    <property type="entry name" value="HsdM_N"/>
    <property type="match status" value="1"/>
</dbReference>
<comment type="catalytic activity">
    <reaction evidence="7">
        <text>a 2'-deoxyadenosine in DNA + S-adenosyl-L-methionine = an N(6)-methyl-2'-deoxyadenosine in DNA + S-adenosyl-L-homocysteine + H(+)</text>
        <dbReference type="Rhea" id="RHEA:15197"/>
        <dbReference type="Rhea" id="RHEA-COMP:12418"/>
        <dbReference type="Rhea" id="RHEA-COMP:12419"/>
        <dbReference type="ChEBI" id="CHEBI:15378"/>
        <dbReference type="ChEBI" id="CHEBI:57856"/>
        <dbReference type="ChEBI" id="CHEBI:59789"/>
        <dbReference type="ChEBI" id="CHEBI:90615"/>
        <dbReference type="ChEBI" id="CHEBI:90616"/>
        <dbReference type="EC" id="2.1.1.72"/>
    </reaction>
</comment>
<dbReference type="InterPro" id="IPR051537">
    <property type="entry name" value="DNA_Adenine_Mtase"/>
</dbReference>
<dbReference type="GO" id="GO:0009307">
    <property type="term" value="P:DNA restriction-modification system"/>
    <property type="evidence" value="ECO:0007669"/>
    <property type="project" value="UniProtKB-KW"/>
</dbReference>
<dbReference type="SUPFAM" id="SSF53335">
    <property type="entry name" value="S-adenosyl-L-methionine-dependent methyltransferases"/>
    <property type="match status" value="1"/>
</dbReference>